<dbReference type="EMBL" id="CP017774">
    <property type="protein sequence ID" value="APA00025.1"/>
    <property type="molecule type" value="Genomic_DNA"/>
</dbReference>
<evidence type="ECO:0000256" key="1">
    <source>
        <dbReference type="SAM" id="Phobius"/>
    </source>
</evidence>
<keyword evidence="1" id="KW-0472">Membrane</keyword>
<name>A0A1D9PCH3_9FLAO</name>
<evidence type="ECO:0000313" key="3">
    <source>
        <dbReference type="Proteomes" id="UP000178198"/>
    </source>
</evidence>
<dbReference type="RefSeq" id="WP_071185265.1">
    <property type="nucleotide sequence ID" value="NZ_CP017774.1"/>
</dbReference>
<dbReference type="KEGG" id="fcm:BIW12_11605"/>
<protein>
    <submittedName>
        <fullName evidence="2">Uncharacterized protein</fullName>
    </submittedName>
</protein>
<dbReference type="Proteomes" id="UP000178198">
    <property type="component" value="Chromosome"/>
</dbReference>
<reference evidence="2 3" key="1">
    <citation type="submission" date="2016-10" db="EMBL/GenBank/DDBJ databases">
        <title>Complete Genome Sequence of Flavobacterium sp. PK15.</title>
        <authorList>
            <person name="Ekwe A."/>
            <person name="Kim S.B."/>
        </authorList>
    </citation>
    <scope>NUCLEOTIDE SEQUENCE [LARGE SCALE GENOMIC DNA]</scope>
    <source>
        <strain evidence="2 3">PK15</strain>
    </source>
</reference>
<dbReference type="AlphaFoldDB" id="A0A1D9PCH3"/>
<proteinExistence type="predicted"/>
<evidence type="ECO:0000313" key="2">
    <source>
        <dbReference type="EMBL" id="APA00025.1"/>
    </source>
</evidence>
<keyword evidence="1" id="KW-0812">Transmembrane</keyword>
<organism evidence="2 3">
    <name type="scientific">Flavobacterium commune</name>
    <dbReference type="NCBI Taxonomy" id="1306519"/>
    <lineage>
        <taxon>Bacteria</taxon>
        <taxon>Pseudomonadati</taxon>
        <taxon>Bacteroidota</taxon>
        <taxon>Flavobacteriia</taxon>
        <taxon>Flavobacteriales</taxon>
        <taxon>Flavobacteriaceae</taxon>
        <taxon>Flavobacterium</taxon>
    </lineage>
</organism>
<dbReference type="OrthoDB" id="823034at2"/>
<dbReference type="STRING" id="1306519.BIW12_11605"/>
<sequence>MKISNIILISFLTFLFGGITLLFIGSKYYKGVDYKADFMKQEKLLPPFSVVVAEPSTIFSLRSEKENKITQTYLKNTLPDIGSFVVRNDTLFISSVQLKKDQVRHTRNLTYVSCLNVKSIIIKESSNVRMEKFKADSLSITMNKSELTGELNETVFVSLTSQDSYVRFRGDNIKKLQLQLDKTDLNIDSDKSIENVLGSLKNKSMLNCSIDGKLNLQKDKSSQLFF</sequence>
<feature type="transmembrane region" description="Helical" evidence="1">
    <location>
        <begin position="6"/>
        <end position="25"/>
    </location>
</feature>
<gene>
    <name evidence="2" type="ORF">BIW12_11605</name>
</gene>
<accession>A0A1D9PCH3</accession>
<keyword evidence="3" id="KW-1185">Reference proteome</keyword>
<keyword evidence="1" id="KW-1133">Transmembrane helix</keyword>